<dbReference type="SUPFAM" id="SSF53850">
    <property type="entry name" value="Periplasmic binding protein-like II"/>
    <property type="match status" value="1"/>
</dbReference>
<dbReference type="PROSITE" id="PS51257">
    <property type="entry name" value="PROKAR_LIPOPROTEIN"/>
    <property type="match status" value="1"/>
</dbReference>
<name>A0A5S5BV64_9BACL</name>
<dbReference type="OrthoDB" id="7936627at2"/>
<accession>A0A5S5BV64</accession>
<reference evidence="4 5" key="1">
    <citation type="submission" date="2019-07" db="EMBL/GenBank/DDBJ databases">
        <title>Genomic Encyclopedia of Type Strains, Phase III (KMG-III): the genomes of soil and plant-associated and newly described type strains.</title>
        <authorList>
            <person name="Whitman W."/>
        </authorList>
    </citation>
    <scope>NUCLEOTIDE SEQUENCE [LARGE SCALE GENOMIC DNA]</scope>
    <source>
        <strain evidence="4 5">BL24</strain>
    </source>
</reference>
<feature type="chain" id="PRO_5024290993" evidence="2">
    <location>
        <begin position="23"/>
        <end position="515"/>
    </location>
</feature>
<evidence type="ECO:0000313" key="5">
    <source>
        <dbReference type="Proteomes" id="UP000323257"/>
    </source>
</evidence>
<dbReference type="Proteomes" id="UP000323257">
    <property type="component" value="Unassembled WGS sequence"/>
</dbReference>
<keyword evidence="5" id="KW-1185">Reference proteome</keyword>
<dbReference type="InterPro" id="IPR006059">
    <property type="entry name" value="SBP"/>
</dbReference>
<feature type="domain" description="DUF3502" evidence="3">
    <location>
        <begin position="444"/>
        <end position="511"/>
    </location>
</feature>
<dbReference type="AlphaFoldDB" id="A0A5S5BV64"/>
<dbReference type="Pfam" id="PF01547">
    <property type="entry name" value="SBP_bac_1"/>
    <property type="match status" value="1"/>
</dbReference>
<dbReference type="InterPro" id="IPR050490">
    <property type="entry name" value="Bact_solute-bd_prot1"/>
</dbReference>
<feature type="region of interest" description="Disordered" evidence="1">
    <location>
        <begin position="31"/>
        <end position="57"/>
    </location>
</feature>
<dbReference type="Gene3D" id="3.40.190.10">
    <property type="entry name" value="Periplasmic binding protein-like II"/>
    <property type="match status" value="1"/>
</dbReference>
<dbReference type="Pfam" id="PF12010">
    <property type="entry name" value="DUF3502"/>
    <property type="match status" value="1"/>
</dbReference>
<feature type="signal peptide" evidence="2">
    <location>
        <begin position="1"/>
        <end position="22"/>
    </location>
</feature>
<evidence type="ECO:0000256" key="2">
    <source>
        <dbReference type="SAM" id="SignalP"/>
    </source>
</evidence>
<evidence type="ECO:0000313" key="4">
    <source>
        <dbReference type="EMBL" id="TYP69503.1"/>
    </source>
</evidence>
<dbReference type="InterPro" id="IPR022627">
    <property type="entry name" value="DUF3502"/>
</dbReference>
<dbReference type="RefSeq" id="WP_148932896.1">
    <property type="nucleotide sequence ID" value="NZ_VNHS01000014.1"/>
</dbReference>
<evidence type="ECO:0000256" key="1">
    <source>
        <dbReference type="SAM" id="MobiDB-lite"/>
    </source>
</evidence>
<proteinExistence type="predicted"/>
<keyword evidence="2" id="KW-0732">Signal</keyword>
<dbReference type="EMBL" id="VNHS01000014">
    <property type="protein sequence ID" value="TYP69503.1"/>
    <property type="molecule type" value="Genomic_DNA"/>
</dbReference>
<protein>
    <submittedName>
        <fullName evidence="4">Putative aldouronate transport system substrate-binding protein</fullName>
    </submittedName>
</protein>
<sequence length="515" mass="57071">MKSRKMMLTLAAMMLASTTALAGCGGNNEGGNANAPKNETNNTGGSAAGEANAGGEDEAKLDPAKLKVYMIGGPQRDLPQVQDEMNKYLTEKINATVDITMIDWGDYSKRMQVITTSGENFDIAFTSSWAFDYLPNATRGAFMPINDLLDKYGQGIKENLDPRFLSGSQIDGKNYAVPVNKELASQWVWRFNKQYVDKYKIDVTKIRTLEDMEPYLKQIKESEPADITPLAVPKGFKPYVPFDFLLGDEFPVGINLSDKEGKYVNILESAELKSSLATIRKYYQAGYLRKDVATLDGIDNIKTGKWFADREQTQPYADLGWSRSAGYDIVSNPMQDPVIFTGSATGAMHAISANSKNPERAMMFLNLLNTDPYLRNLINYGIEGTHYKKLSDNVIEDLPAMKDGFQMPGFALGNLFLTYLHKEDPADKWDAFKKFNDSAIVAPSFGFNFNPDPVKTEVASISAIVKEFYPSIMTGSVDPDEYLPKAIEKLKAAGLDKVIAEAQKQYDAWKAANGK</sequence>
<organism evidence="4 5">
    <name type="scientific">Paenibacillus methanolicus</name>
    <dbReference type="NCBI Taxonomy" id="582686"/>
    <lineage>
        <taxon>Bacteria</taxon>
        <taxon>Bacillati</taxon>
        <taxon>Bacillota</taxon>
        <taxon>Bacilli</taxon>
        <taxon>Bacillales</taxon>
        <taxon>Paenibacillaceae</taxon>
        <taxon>Paenibacillus</taxon>
    </lineage>
</organism>
<gene>
    <name evidence="4" type="ORF">BCM02_11419</name>
</gene>
<dbReference type="PANTHER" id="PTHR43649:SF17">
    <property type="entry name" value="ABC TRANSPORTER SOLUTE BINDING PROTEIN-SUGAR TRANSPORT"/>
    <property type="match status" value="1"/>
</dbReference>
<evidence type="ECO:0000259" key="3">
    <source>
        <dbReference type="Pfam" id="PF12010"/>
    </source>
</evidence>
<dbReference type="PANTHER" id="PTHR43649">
    <property type="entry name" value="ARABINOSE-BINDING PROTEIN-RELATED"/>
    <property type="match status" value="1"/>
</dbReference>
<comment type="caution">
    <text evidence="4">The sequence shown here is derived from an EMBL/GenBank/DDBJ whole genome shotgun (WGS) entry which is preliminary data.</text>
</comment>
<feature type="compositionally biased region" description="Low complexity" evidence="1">
    <location>
        <begin position="31"/>
        <end position="54"/>
    </location>
</feature>